<dbReference type="KEGG" id="aco:Amico_0472"/>
<evidence type="ECO:0000256" key="1">
    <source>
        <dbReference type="ARBA" id="ARBA00007174"/>
    </source>
</evidence>
<dbReference type="GO" id="GO:0030091">
    <property type="term" value="P:protein repair"/>
    <property type="evidence" value="ECO:0007669"/>
    <property type="project" value="InterPro"/>
</dbReference>
<dbReference type="AlphaFoldDB" id="D5EDI0"/>
<feature type="domain" description="MsrB" evidence="7">
    <location>
        <begin position="33"/>
        <end position="155"/>
    </location>
</feature>
<feature type="binding site" evidence="6">
    <location>
        <position position="121"/>
    </location>
    <ligand>
        <name>Zn(2+)</name>
        <dbReference type="ChEBI" id="CHEBI:29105"/>
    </ligand>
</feature>
<evidence type="ECO:0000256" key="4">
    <source>
        <dbReference type="ARBA" id="ARBA00023002"/>
    </source>
</evidence>
<comment type="catalytic activity">
    <reaction evidence="5 6">
        <text>L-methionyl-[protein] + [thioredoxin]-disulfide + H2O = L-methionyl-(R)-S-oxide-[protein] + [thioredoxin]-dithiol</text>
        <dbReference type="Rhea" id="RHEA:24164"/>
        <dbReference type="Rhea" id="RHEA-COMP:10698"/>
        <dbReference type="Rhea" id="RHEA-COMP:10700"/>
        <dbReference type="Rhea" id="RHEA-COMP:12313"/>
        <dbReference type="Rhea" id="RHEA-COMP:12314"/>
        <dbReference type="ChEBI" id="CHEBI:15377"/>
        <dbReference type="ChEBI" id="CHEBI:16044"/>
        <dbReference type="ChEBI" id="CHEBI:29950"/>
        <dbReference type="ChEBI" id="CHEBI:45764"/>
        <dbReference type="ChEBI" id="CHEBI:50058"/>
        <dbReference type="EC" id="1.8.4.12"/>
    </reaction>
</comment>
<dbReference type="HAMAP" id="MF_01400">
    <property type="entry name" value="MsrB"/>
    <property type="match status" value="1"/>
</dbReference>
<evidence type="ECO:0000256" key="6">
    <source>
        <dbReference type="HAMAP-Rule" id="MF_01400"/>
    </source>
</evidence>
<dbReference type="GO" id="GO:0006979">
    <property type="term" value="P:response to oxidative stress"/>
    <property type="evidence" value="ECO:0007669"/>
    <property type="project" value="InterPro"/>
</dbReference>
<name>D5EDI0_AMICL</name>
<evidence type="ECO:0000256" key="3">
    <source>
        <dbReference type="ARBA" id="ARBA00022833"/>
    </source>
</evidence>
<keyword evidence="4 6" id="KW-0560">Oxidoreductase</keyword>
<feature type="binding site" evidence="6">
    <location>
        <position position="124"/>
    </location>
    <ligand>
        <name>Zn(2+)</name>
        <dbReference type="ChEBI" id="CHEBI:29105"/>
    </ligand>
</feature>
<dbReference type="Gene3D" id="2.170.150.20">
    <property type="entry name" value="Peptide methionine sulfoxide reductase"/>
    <property type="match status" value="1"/>
</dbReference>
<dbReference type="SUPFAM" id="SSF51316">
    <property type="entry name" value="Mss4-like"/>
    <property type="match status" value="1"/>
</dbReference>
<dbReference type="GO" id="GO:0008270">
    <property type="term" value="F:zinc ion binding"/>
    <property type="evidence" value="ECO:0007669"/>
    <property type="project" value="UniProtKB-UniRule"/>
</dbReference>
<dbReference type="Pfam" id="PF01641">
    <property type="entry name" value="SelR"/>
    <property type="match status" value="1"/>
</dbReference>
<dbReference type="InterPro" id="IPR002579">
    <property type="entry name" value="Met_Sox_Rdtase_MsrB_dom"/>
</dbReference>
<dbReference type="eggNOG" id="COG0229">
    <property type="taxonomic scope" value="Bacteria"/>
</dbReference>
<dbReference type="EMBL" id="CP001997">
    <property type="protein sequence ID" value="ADE56612.1"/>
    <property type="molecule type" value="Genomic_DNA"/>
</dbReference>
<dbReference type="OrthoDB" id="4174719at2"/>
<gene>
    <name evidence="6" type="primary">msrB</name>
    <name evidence="8" type="ordered locus">Amico_0472</name>
</gene>
<keyword evidence="9" id="KW-1185">Reference proteome</keyword>
<accession>D5EDI0</accession>
<sequence>MKYTLLLLTVGTIIFFVTTSVCATTIERIEKTDEEWKAILTPDQYVITRKKGTEPPFSGAYWNLHEKGTYVCVCCGAVIFSSKEKFDSGSGWPSFWATVKDAPIATKLDSSFGMERTEVLCARCDAHLGHLFSDGPPPTGMRYCINSAALNFIAEEE</sequence>
<dbReference type="FunFam" id="2.170.150.20:FF:000001">
    <property type="entry name" value="Peptide methionine sulfoxide reductase MsrB"/>
    <property type="match status" value="1"/>
</dbReference>
<feature type="active site" description="Nucleophile" evidence="6">
    <location>
        <position position="144"/>
    </location>
</feature>
<dbReference type="InterPro" id="IPR011057">
    <property type="entry name" value="Mss4-like_sf"/>
</dbReference>
<dbReference type="InterPro" id="IPR028427">
    <property type="entry name" value="Met_Sox_Rdtase_MsrB"/>
</dbReference>
<keyword evidence="2 6" id="KW-0479">Metal-binding</keyword>
<dbReference type="PANTHER" id="PTHR10173:SF52">
    <property type="entry name" value="METHIONINE-R-SULFOXIDE REDUCTASE B1"/>
    <property type="match status" value="1"/>
</dbReference>
<dbReference type="EC" id="1.8.4.12" evidence="6"/>
<comment type="cofactor">
    <cofactor evidence="6">
        <name>Zn(2+)</name>
        <dbReference type="ChEBI" id="CHEBI:29105"/>
    </cofactor>
    <text evidence="6">Binds 1 zinc ion per subunit. The zinc ion is important for the structural integrity of the protein.</text>
</comment>
<keyword evidence="3 6" id="KW-0862">Zinc</keyword>
<dbReference type="Proteomes" id="UP000002366">
    <property type="component" value="Chromosome"/>
</dbReference>
<evidence type="ECO:0000256" key="2">
    <source>
        <dbReference type="ARBA" id="ARBA00022723"/>
    </source>
</evidence>
<dbReference type="HOGENOM" id="CLU_031040_8_5_0"/>
<evidence type="ECO:0000256" key="5">
    <source>
        <dbReference type="ARBA" id="ARBA00048488"/>
    </source>
</evidence>
<organism evidence="8 9">
    <name type="scientific">Aminobacterium colombiense (strain DSM 12261 / ALA-1)</name>
    <dbReference type="NCBI Taxonomy" id="572547"/>
    <lineage>
        <taxon>Bacteria</taxon>
        <taxon>Thermotogati</taxon>
        <taxon>Synergistota</taxon>
        <taxon>Synergistia</taxon>
        <taxon>Synergistales</taxon>
        <taxon>Aminobacteriaceae</taxon>
        <taxon>Aminobacterium</taxon>
    </lineage>
</organism>
<protein>
    <recommendedName>
        <fullName evidence="6">Peptide methionine sulfoxide reductase MsrB</fullName>
        <ecNumber evidence="6">1.8.4.12</ecNumber>
    </recommendedName>
    <alternativeName>
        <fullName evidence="6">Peptide-methionine (R)-S-oxide reductase</fullName>
    </alternativeName>
</protein>
<proteinExistence type="inferred from homology"/>
<evidence type="ECO:0000313" key="8">
    <source>
        <dbReference type="EMBL" id="ADE56612.1"/>
    </source>
</evidence>
<evidence type="ECO:0000313" key="9">
    <source>
        <dbReference type="Proteomes" id="UP000002366"/>
    </source>
</evidence>
<dbReference type="STRING" id="572547.Amico_0472"/>
<reference evidence="8 9" key="1">
    <citation type="journal article" date="2010" name="Stand. Genomic Sci.">
        <title>Complete genome sequence of Aminobacterium colombiense type strain (ALA-1).</title>
        <authorList>
            <person name="Chertkov O."/>
            <person name="Sikorski J."/>
            <person name="Brambilla E."/>
            <person name="Lapidus A."/>
            <person name="Copeland A."/>
            <person name="Glavina Del Rio T."/>
            <person name="Nolan M."/>
            <person name="Lucas S."/>
            <person name="Tice H."/>
            <person name="Cheng J.F."/>
            <person name="Han C."/>
            <person name="Detter J.C."/>
            <person name="Bruce D."/>
            <person name="Tapia R."/>
            <person name="Goodwin L."/>
            <person name="Pitluck S."/>
            <person name="Liolios K."/>
            <person name="Ivanova N."/>
            <person name="Mavromatis K."/>
            <person name="Ovchinnikova G."/>
            <person name="Pati A."/>
            <person name="Chen A."/>
            <person name="Palaniappan K."/>
            <person name="Land M."/>
            <person name="Hauser L."/>
            <person name="Chang Y.J."/>
            <person name="Jeffries C.D."/>
            <person name="Spring S."/>
            <person name="Rohde M."/>
            <person name="Goker M."/>
            <person name="Bristow J."/>
            <person name="Eisen J.A."/>
            <person name="Markowitz V."/>
            <person name="Hugenholtz P."/>
            <person name="Kyrpides N.C."/>
            <person name="Klenk H.P."/>
        </authorList>
    </citation>
    <scope>NUCLEOTIDE SEQUENCE [LARGE SCALE GENOMIC DNA]</scope>
    <source>
        <strain evidence="9">DSM 12261 / ALA-1</strain>
    </source>
</reference>
<dbReference type="PANTHER" id="PTHR10173">
    <property type="entry name" value="METHIONINE SULFOXIDE REDUCTASE"/>
    <property type="match status" value="1"/>
</dbReference>
<dbReference type="PROSITE" id="PS51790">
    <property type="entry name" value="MSRB"/>
    <property type="match status" value="1"/>
</dbReference>
<dbReference type="GO" id="GO:0033743">
    <property type="term" value="F:peptide-methionine (R)-S-oxide reductase activity"/>
    <property type="evidence" value="ECO:0007669"/>
    <property type="project" value="UniProtKB-UniRule"/>
</dbReference>
<dbReference type="NCBIfam" id="TIGR00357">
    <property type="entry name" value="peptide-methionine (R)-S-oxide reductase MsrB"/>
    <property type="match status" value="1"/>
</dbReference>
<evidence type="ECO:0000259" key="7">
    <source>
        <dbReference type="PROSITE" id="PS51790"/>
    </source>
</evidence>
<dbReference type="GO" id="GO:0005737">
    <property type="term" value="C:cytoplasm"/>
    <property type="evidence" value="ECO:0007669"/>
    <property type="project" value="TreeGrafter"/>
</dbReference>
<comment type="similarity">
    <text evidence="1 6">Belongs to the MsrB Met sulfoxide reductase family.</text>
</comment>
<feature type="binding site" evidence="6">
    <location>
        <position position="75"/>
    </location>
    <ligand>
        <name>Zn(2+)</name>
        <dbReference type="ChEBI" id="CHEBI:29105"/>
    </ligand>
</feature>
<feature type="binding site" evidence="6">
    <location>
        <position position="72"/>
    </location>
    <ligand>
        <name>Zn(2+)</name>
        <dbReference type="ChEBI" id="CHEBI:29105"/>
    </ligand>
</feature>